<dbReference type="Proteomes" id="UP001281147">
    <property type="component" value="Unassembled WGS sequence"/>
</dbReference>
<evidence type="ECO:0000313" key="1">
    <source>
        <dbReference type="EMBL" id="KAK3708645.1"/>
    </source>
</evidence>
<proteinExistence type="predicted"/>
<evidence type="ECO:0000313" key="2">
    <source>
        <dbReference type="Proteomes" id="UP001281147"/>
    </source>
</evidence>
<keyword evidence="2" id="KW-1185">Reference proteome</keyword>
<protein>
    <submittedName>
        <fullName evidence="1">Oligosaccharide translocation protein rft1</fullName>
    </submittedName>
</protein>
<reference evidence="1" key="1">
    <citation type="submission" date="2023-07" db="EMBL/GenBank/DDBJ databases">
        <title>Black Yeasts Isolated from many extreme environments.</title>
        <authorList>
            <person name="Coleine C."/>
            <person name="Stajich J.E."/>
            <person name="Selbmann L."/>
        </authorList>
    </citation>
    <scope>NUCLEOTIDE SEQUENCE</scope>
    <source>
        <strain evidence="1">CCFEE 5714</strain>
    </source>
</reference>
<dbReference type="EMBL" id="JAUTXU010000099">
    <property type="protein sequence ID" value="KAK3708645.1"/>
    <property type="molecule type" value="Genomic_DNA"/>
</dbReference>
<gene>
    <name evidence="1" type="primary">RFT1_2</name>
    <name evidence="1" type="ORF">LTR37_011367</name>
</gene>
<sequence>MNGWNTEEVHAMYPSQALGTLTKREGGLVNVERPEVAGILREMALSGRGNLDEGETRQKALEEANSKATRPRMPYTKPIFGTAIGWAAEVAPPEVLDGLLKHVDTYMNPSWANGGLYYPRCDEKEDGHGNWRFVDPFTGNGAIGYARLNVPDGQKLMWEKAWTPQQVQDTVAVENVGFADGVDFLRSQWCTESANGFTGLVLSMRTWHGRSSKIQPDIVGLPNGQYGVFSDGTLLKTHVQEGLEALRLVIEVGGTETNR</sequence>
<organism evidence="1 2">
    <name type="scientific">Vermiconidia calcicola</name>
    <dbReference type="NCBI Taxonomy" id="1690605"/>
    <lineage>
        <taxon>Eukaryota</taxon>
        <taxon>Fungi</taxon>
        <taxon>Dikarya</taxon>
        <taxon>Ascomycota</taxon>
        <taxon>Pezizomycotina</taxon>
        <taxon>Dothideomycetes</taxon>
        <taxon>Dothideomycetidae</taxon>
        <taxon>Mycosphaerellales</taxon>
        <taxon>Extremaceae</taxon>
        <taxon>Vermiconidia</taxon>
    </lineage>
</organism>
<accession>A0ACC3N297</accession>
<comment type="caution">
    <text evidence="1">The sequence shown here is derived from an EMBL/GenBank/DDBJ whole genome shotgun (WGS) entry which is preliminary data.</text>
</comment>
<name>A0ACC3N297_9PEZI</name>